<dbReference type="PANTHER" id="PTHR40077:SF2">
    <property type="entry name" value="MEMBRANE PROTEIN"/>
    <property type="match status" value="1"/>
</dbReference>
<organism evidence="8 9">
    <name type="scientific">Pseudonocardia halophobica</name>
    <dbReference type="NCBI Taxonomy" id="29401"/>
    <lineage>
        <taxon>Bacteria</taxon>
        <taxon>Bacillati</taxon>
        <taxon>Actinomycetota</taxon>
        <taxon>Actinomycetes</taxon>
        <taxon>Pseudonocardiales</taxon>
        <taxon>Pseudonocardiaceae</taxon>
        <taxon>Pseudonocardia</taxon>
    </lineage>
</organism>
<dbReference type="RefSeq" id="WP_037042230.1">
    <property type="nucleotide sequence ID" value="NZ_BAAAUZ010000015.1"/>
</dbReference>
<evidence type="ECO:0000256" key="5">
    <source>
        <dbReference type="ARBA" id="ARBA00023136"/>
    </source>
</evidence>
<evidence type="ECO:0000313" key="8">
    <source>
        <dbReference type="EMBL" id="GLL08957.1"/>
    </source>
</evidence>
<evidence type="ECO:0000256" key="2">
    <source>
        <dbReference type="ARBA" id="ARBA00022475"/>
    </source>
</evidence>
<name>A0A9W6KVP8_9PSEU</name>
<evidence type="ECO:0000256" key="4">
    <source>
        <dbReference type="ARBA" id="ARBA00022989"/>
    </source>
</evidence>
<evidence type="ECO:0000256" key="6">
    <source>
        <dbReference type="SAM" id="Phobius"/>
    </source>
</evidence>
<reference evidence="8" key="2">
    <citation type="submission" date="2023-01" db="EMBL/GenBank/DDBJ databases">
        <authorList>
            <person name="Sun Q."/>
            <person name="Evtushenko L."/>
        </authorList>
    </citation>
    <scope>NUCLEOTIDE SEQUENCE</scope>
    <source>
        <strain evidence="8">VKM Ac-1069</strain>
    </source>
</reference>
<dbReference type="NCBIfam" id="TIGR03954">
    <property type="entry name" value="integ_memb_HG"/>
    <property type="match status" value="1"/>
</dbReference>
<reference evidence="8" key="1">
    <citation type="journal article" date="2014" name="Int. J. Syst. Evol. Microbiol.">
        <title>Complete genome sequence of Corynebacterium casei LMG S-19264T (=DSM 44701T), isolated from a smear-ripened cheese.</title>
        <authorList>
            <consortium name="US DOE Joint Genome Institute (JGI-PGF)"/>
            <person name="Walter F."/>
            <person name="Albersmeier A."/>
            <person name="Kalinowski J."/>
            <person name="Ruckert C."/>
        </authorList>
    </citation>
    <scope>NUCLEOTIDE SEQUENCE</scope>
    <source>
        <strain evidence="8">VKM Ac-1069</strain>
    </source>
</reference>
<evidence type="ECO:0000259" key="7">
    <source>
        <dbReference type="Pfam" id="PF12823"/>
    </source>
</evidence>
<sequence length="118" mass="13346">MTSPRTSTARRPVGWRLPLYRVFAYITGVGLLLLVFYAMPMKYFAGDPRPTAIIGMLHGFLYMAYIVATLVLAERARFTPVFALLVLLAGTIPICSFIAERKVTHRVQERERALQQEA</sequence>
<comment type="caution">
    <text evidence="8">The sequence shown here is derived from an EMBL/GenBank/DDBJ whole genome shotgun (WGS) entry which is preliminary data.</text>
</comment>
<keyword evidence="5 6" id="KW-0472">Membrane</keyword>
<feature type="domain" description="DUF3817" evidence="7">
    <location>
        <begin position="19"/>
        <end position="104"/>
    </location>
</feature>
<keyword evidence="2" id="KW-1003">Cell membrane</keyword>
<keyword evidence="9" id="KW-1185">Reference proteome</keyword>
<evidence type="ECO:0000256" key="3">
    <source>
        <dbReference type="ARBA" id="ARBA00022692"/>
    </source>
</evidence>
<protein>
    <submittedName>
        <fullName evidence="8">Membrane protein</fullName>
    </submittedName>
</protein>
<keyword evidence="3 6" id="KW-0812">Transmembrane</keyword>
<gene>
    <name evidence="8" type="ORF">GCM10017577_00970</name>
</gene>
<dbReference type="PANTHER" id="PTHR40077">
    <property type="entry name" value="MEMBRANE PROTEIN-RELATED"/>
    <property type="match status" value="1"/>
</dbReference>
<dbReference type="GO" id="GO:0005886">
    <property type="term" value="C:plasma membrane"/>
    <property type="evidence" value="ECO:0007669"/>
    <property type="project" value="UniProtKB-SubCell"/>
</dbReference>
<comment type="subcellular location">
    <subcellularLocation>
        <location evidence="1">Cell membrane</location>
        <topology evidence="1">Multi-pass membrane protein</topology>
    </subcellularLocation>
</comment>
<dbReference type="Pfam" id="PF12823">
    <property type="entry name" value="DUF3817"/>
    <property type="match status" value="1"/>
</dbReference>
<accession>A0A9W6KVP8</accession>
<dbReference type="Proteomes" id="UP001143463">
    <property type="component" value="Unassembled WGS sequence"/>
</dbReference>
<dbReference type="AlphaFoldDB" id="A0A9W6KVP8"/>
<feature type="transmembrane region" description="Helical" evidence="6">
    <location>
        <begin position="78"/>
        <end position="99"/>
    </location>
</feature>
<keyword evidence="4 6" id="KW-1133">Transmembrane helix</keyword>
<evidence type="ECO:0000313" key="9">
    <source>
        <dbReference type="Proteomes" id="UP001143463"/>
    </source>
</evidence>
<proteinExistence type="predicted"/>
<dbReference type="InterPro" id="IPR023845">
    <property type="entry name" value="DUF3817_TM"/>
</dbReference>
<feature type="transmembrane region" description="Helical" evidence="6">
    <location>
        <begin position="51"/>
        <end position="72"/>
    </location>
</feature>
<feature type="transmembrane region" description="Helical" evidence="6">
    <location>
        <begin position="20"/>
        <end position="39"/>
    </location>
</feature>
<evidence type="ECO:0000256" key="1">
    <source>
        <dbReference type="ARBA" id="ARBA00004651"/>
    </source>
</evidence>
<dbReference type="EMBL" id="BSFQ01000001">
    <property type="protein sequence ID" value="GLL08957.1"/>
    <property type="molecule type" value="Genomic_DNA"/>
</dbReference>